<evidence type="ECO:0000313" key="17">
    <source>
        <dbReference type="Proteomes" id="UP001044222"/>
    </source>
</evidence>
<evidence type="ECO:0000256" key="10">
    <source>
        <dbReference type="ARBA" id="ARBA00045419"/>
    </source>
</evidence>
<evidence type="ECO:0000256" key="2">
    <source>
        <dbReference type="ARBA" id="ARBA00006379"/>
    </source>
</evidence>
<keyword evidence="12" id="KW-0539">Nucleus</keyword>
<dbReference type="GO" id="GO:0005634">
    <property type="term" value="C:nucleus"/>
    <property type="evidence" value="ECO:0007669"/>
    <property type="project" value="UniProtKB-SubCell"/>
</dbReference>
<evidence type="ECO:0000259" key="14">
    <source>
        <dbReference type="Pfam" id="PF08234"/>
    </source>
</evidence>
<comment type="subcellular location">
    <subcellularLocation>
        <location evidence="1">Chromosome</location>
        <location evidence="1">Centromere</location>
    </subcellularLocation>
    <subcellularLocation>
        <location evidence="12">Nucleus</location>
    </subcellularLocation>
    <subcellularLocation>
        <location evidence="12">Chromosome</location>
        <location evidence="12">Centromere</location>
        <location evidence="12">Kinetochore</location>
    </subcellularLocation>
</comment>
<evidence type="ECO:0000256" key="11">
    <source>
        <dbReference type="ARBA" id="ARBA00065771"/>
    </source>
</evidence>
<keyword evidence="6 12" id="KW-0498">Mitosis</keyword>
<evidence type="ECO:0000256" key="8">
    <source>
        <dbReference type="ARBA" id="ARBA00023306"/>
    </source>
</evidence>
<dbReference type="FunFam" id="3.30.457.50:FF:000001">
    <property type="entry name" value="Probable kinetochore protein spc25"/>
    <property type="match status" value="1"/>
</dbReference>
<dbReference type="PANTHER" id="PTHR14281">
    <property type="entry name" value="KINETOCHORE PROTEIN SPC25-RELATED"/>
    <property type="match status" value="1"/>
</dbReference>
<dbReference type="GO" id="GO:0007059">
    <property type="term" value="P:chromosome segregation"/>
    <property type="evidence" value="ECO:0007669"/>
    <property type="project" value="InterPro"/>
</dbReference>
<proteinExistence type="inferred from homology"/>
<keyword evidence="5 12" id="KW-0132">Cell division</keyword>
<comment type="subunit">
    <text evidence="11">Component of the NDC80 complex, which is composed of ndc80, cdca1, spbc24 and spbc25. The NDC80 complex interacts with mis12 and zwint.</text>
</comment>
<accession>A0A0E9X158</accession>
<keyword evidence="12" id="KW-0995">Kinetochore</keyword>
<evidence type="ECO:0000256" key="4">
    <source>
        <dbReference type="ARBA" id="ARBA00022454"/>
    </source>
</evidence>
<dbReference type="OrthoDB" id="6353017at2759"/>
<comment type="similarity">
    <text evidence="2 12">Belongs to the SPC25 family.</text>
</comment>
<dbReference type="CDD" id="cd23784">
    <property type="entry name" value="RWD_Spc25"/>
    <property type="match status" value="1"/>
</dbReference>
<evidence type="ECO:0000313" key="16">
    <source>
        <dbReference type="EMBL" id="KAG5852513.1"/>
    </source>
</evidence>
<dbReference type="Gene3D" id="3.30.457.50">
    <property type="entry name" value="Chromosome segregation protein Spc25"/>
    <property type="match status" value="1"/>
</dbReference>
<evidence type="ECO:0000256" key="6">
    <source>
        <dbReference type="ARBA" id="ARBA00022776"/>
    </source>
</evidence>
<dbReference type="EMBL" id="GBXM01012120">
    <property type="protein sequence ID" value="JAH96457.1"/>
    <property type="molecule type" value="Transcribed_RNA"/>
</dbReference>
<dbReference type="PANTHER" id="PTHR14281:SF0">
    <property type="entry name" value="KINETOCHORE PROTEIN SPC25"/>
    <property type="match status" value="1"/>
</dbReference>
<feature type="coiled-coil region" evidence="13">
    <location>
        <begin position="89"/>
        <end position="123"/>
    </location>
</feature>
<reference evidence="15" key="2">
    <citation type="journal article" date="2015" name="Fish Shellfish Immunol.">
        <title>Early steps in the European eel (Anguilla anguilla)-Vibrio vulnificus interaction in the gills: Role of the RtxA13 toxin.</title>
        <authorList>
            <person name="Callol A."/>
            <person name="Pajuelo D."/>
            <person name="Ebbesson L."/>
            <person name="Teles M."/>
            <person name="MacKenzie S."/>
            <person name="Amaro C."/>
        </authorList>
    </citation>
    <scope>NUCLEOTIDE SEQUENCE</scope>
</reference>
<dbReference type="InterPro" id="IPR013255">
    <property type="entry name" value="Spc25_C"/>
</dbReference>
<evidence type="ECO:0000313" key="15">
    <source>
        <dbReference type="EMBL" id="JAH96457.1"/>
    </source>
</evidence>
<keyword evidence="17" id="KW-1185">Reference proteome</keyword>
<gene>
    <name evidence="16" type="ORF">ANANG_G00063220</name>
</gene>
<evidence type="ECO:0000256" key="12">
    <source>
        <dbReference type="RuleBase" id="RU367150"/>
    </source>
</evidence>
<keyword evidence="4 12" id="KW-0158">Chromosome</keyword>
<evidence type="ECO:0000256" key="7">
    <source>
        <dbReference type="ARBA" id="ARBA00023054"/>
    </source>
</evidence>
<evidence type="ECO:0000256" key="5">
    <source>
        <dbReference type="ARBA" id="ARBA00022618"/>
    </source>
</evidence>
<comment type="function">
    <text evidence="10">Acts as a component of the essential kinetochore-associated NDC80 complex, which is required for chromosome segregation and spindle checkpoint activity. Required for kinetochore integrity and the organization of stable microtubule binding sites in the outer plate of the kinetochore. The NDC80 complex synergistically enhances the affinity of the SKA1 complex for microtubules and may allow the NDC80 complex to track depolymerizing microtubules.</text>
</comment>
<evidence type="ECO:0000256" key="13">
    <source>
        <dbReference type="SAM" id="Coils"/>
    </source>
</evidence>
<dbReference type="InterPro" id="IPR045143">
    <property type="entry name" value="Spc25"/>
</dbReference>
<keyword evidence="7 13" id="KW-0175">Coiled coil</keyword>
<protein>
    <recommendedName>
        <fullName evidence="3 12">Kinetochore protein SPC25</fullName>
    </recommendedName>
</protein>
<feature type="domain" description="Chromosome segregation protein Spc25 C-terminal" evidence="14">
    <location>
        <begin position="156"/>
        <end position="225"/>
    </location>
</feature>
<evidence type="ECO:0000256" key="3">
    <source>
        <dbReference type="ARBA" id="ARBA00013692"/>
    </source>
</evidence>
<dbReference type="AlphaFoldDB" id="A0A0E9X158"/>
<dbReference type="OMA" id="KNINEFW"/>
<evidence type="ECO:0000256" key="9">
    <source>
        <dbReference type="ARBA" id="ARBA00023328"/>
    </source>
</evidence>
<reference evidence="16" key="3">
    <citation type="submission" date="2021-01" db="EMBL/GenBank/DDBJ databases">
        <title>A chromosome-scale assembly of European eel, Anguilla anguilla.</title>
        <authorList>
            <person name="Henkel C."/>
            <person name="Jong-Raadsen S.A."/>
            <person name="Dufour S."/>
            <person name="Weltzien F.-A."/>
            <person name="Palstra A.P."/>
            <person name="Pelster B."/>
            <person name="Spaink H.P."/>
            <person name="Van Den Thillart G.E."/>
            <person name="Jansen H."/>
            <person name="Zahm M."/>
            <person name="Klopp C."/>
            <person name="Cedric C."/>
            <person name="Louis A."/>
            <person name="Berthelot C."/>
            <person name="Parey E."/>
            <person name="Roest Crollius H."/>
            <person name="Montfort J."/>
            <person name="Robinson-Rechavi M."/>
            <person name="Bucao C."/>
            <person name="Bouchez O."/>
            <person name="Gislard M."/>
            <person name="Lluch J."/>
            <person name="Milhes M."/>
            <person name="Lampietro C."/>
            <person name="Lopez Roques C."/>
            <person name="Donnadieu C."/>
            <person name="Braasch I."/>
            <person name="Desvignes T."/>
            <person name="Postlethwait J."/>
            <person name="Bobe J."/>
            <person name="Guiguen Y."/>
            <person name="Dirks R."/>
        </authorList>
    </citation>
    <scope>NUCLEOTIDE SEQUENCE</scope>
    <source>
        <strain evidence="16">Tag_6206</strain>
        <tissue evidence="16">Liver</tissue>
    </source>
</reference>
<name>A0A0E9X158_ANGAN</name>
<dbReference type="Pfam" id="PF08234">
    <property type="entry name" value="Spindle_Spc25"/>
    <property type="match status" value="1"/>
</dbReference>
<dbReference type="GO" id="GO:0031262">
    <property type="term" value="C:Ndc80 complex"/>
    <property type="evidence" value="ECO:0007669"/>
    <property type="project" value="InterPro"/>
</dbReference>
<keyword evidence="9 12" id="KW-0137">Centromere</keyword>
<dbReference type="Proteomes" id="UP001044222">
    <property type="component" value="Unassembled WGS sequence"/>
</dbReference>
<dbReference type="GO" id="GO:0051301">
    <property type="term" value="P:cell division"/>
    <property type="evidence" value="ECO:0007669"/>
    <property type="project" value="UniProtKB-UniRule"/>
</dbReference>
<evidence type="ECO:0000256" key="1">
    <source>
        <dbReference type="ARBA" id="ARBA00004584"/>
    </source>
</evidence>
<organism evidence="15">
    <name type="scientific">Anguilla anguilla</name>
    <name type="common">European freshwater eel</name>
    <name type="synonym">Muraena anguilla</name>
    <dbReference type="NCBI Taxonomy" id="7936"/>
    <lineage>
        <taxon>Eukaryota</taxon>
        <taxon>Metazoa</taxon>
        <taxon>Chordata</taxon>
        <taxon>Craniata</taxon>
        <taxon>Vertebrata</taxon>
        <taxon>Euteleostomi</taxon>
        <taxon>Actinopterygii</taxon>
        <taxon>Neopterygii</taxon>
        <taxon>Teleostei</taxon>
        <taxon>Anguilliformes</taxon>
        <taxon>Anguillidae</taxon>
        <taxon>Anguilla</taxon>
    </lineage>
</organism>
<keyword evidence="8 12" id="KW-0131">Cell cycle</keyword>
<sequence>MACITDPYVNEQFSSKLEEVRNKLLNQAIGEMIDTEEELCQAHKQFFKSVEDACSKKCKEAETMFETIQMYRNELEHIRDVVKQKRDIIPEALSEMEEKEIQKENLISNINRLKESLATKKELIVSQNKANKARLKNLNKAKLVFQESLGLEIRKIHGEKLQFIFRNISQKDPETAYTFVLRISEEGSYEVVSCDPPIANMPHLERKLQETNNFSAFLANVRKEFAS</sequence>
<reference evidence="15" key="1">
    <citation type="submission" date="2014-11" db="EMBL/GenBank/DDBJ databases">
        <authorList>
            <person name="Amaro Gonzalez C."/>
        </authorList>
    </citation>
    <scope>NUCLEOTIDE SEQUENCE</scope>
</reference>
<dbReference type="EMBL" id="JAFIRN010000003">
    <property type="protein sequence ID" value="KAG5852513.1"/>
    <property type="molecule type" value="Genomic_DNA"/>
</dbReference>